<evidence type="ECO:0000313" key="1">
    <source>
        <dbReference type="Proteomes" id="UP000036681"/>
    </source>
</evidence>
<sequence length="270" mass="30087">MKDMFVREAKGGSESLDGKRLVQELGLTIIYTPKPHSSPRGYMQMRVAARSYGFGRLADTSYLKLRCPGVQINIREVTSHKTIVFRCSRLRTAKKQLKGNGNHYSVLPLPTDHRELNSVISAGYVANHRKAFAAHHQSPLKYCSPCGVRSRKGLGYGLAILNPSKLKYTVFLAPVQQQITRRTASRFVVKRFVGAVDPESTESRRTVTDLVAKGGRVKGQNNKEMISTKPDKSTEIEACARKVAGREFEIHLHTNPPLAAIYDSQASMFL</sequence>
<keyword evidence="1" id="KW-1185">Reference proteome</keyword>
<dbReference type="Proteomes" id="UP000036681">
    <property type="component" value="Unplaced"/>
</dbReference>
<name>A0A0M3HV70_ASCLU</name>
<evidence type="ECO:0000313" key="2">
    <source>
        <dbReference type="WBParaSite" id="ALUE_0000679301-mRNA-1"/>
    </source>
</evidence>
<dbReference type="WBParaSite" id="ALUE_0000679301-mRNA-1">
    <property type="protein sequence ID" value="ALUE_0000679301-mRNA-1"/>
    <property type="gene ID" value="ALUE_0000679301"/>
</dbReference>
<dbReference type="AlphaFoldDB" id="A0A0M3HV70"/>
<reference evidence="2" key="1">
    <citation type="submission" date="2017-02" db="UniProtKB">
        <authorList>
            <consortium name="WormBaseParasite"/>
        </authorList>
    </citation>
    <scope>IDENTIFICATION</scope>
</reference>
<proteinExistence type="predicted"/>
<protein>
    <submittedName>
        <fullName evidence="2">Transposase</fullName>
    </submittedName>
</protein>
<organism evidence="1 2">
    <name type="scientific">Ascaris lumbricoides</name>
    <name type="common">Giant roundworm</name>
    <dbReference type="NCBI Taxonomy" id="6252"/>
    <lineage>
        <taxon>Eukaryota</taxon>
        <taxon>Metazoa</taxon>
        <taxon>Ecdysozoa</taxon>
        <taxon>Nematoda</taxon>
        <taxon>Chromadorea</taxon>
        <taxon>Rhabditida</taxon>
        <taxon>Spirurina</taxon>
        <taxon>Ascaridomorpha</taxon>
        <taxon>Ascaridoidea</taxon>
        <taxon>Ascarididae</taxon>
        <taxon>Ascaris</taxon>
    </lineage>
</organism>
<accession>A0A0M3HV70</accession>